<evidence type="ECO:0000256" key="7">
    <source>
        <dbReference type="PROSITE-ProRule" id="PRU01091"/>
    </source>
</evidence>
<keyword evidence="11" id="KW-1185">Reference proteome</keyword>
<dbReference type="InterPro" id="IPR001867">
    <property type="entry name" value="OmpR/PhoB-type_DNA-bd"/>
</dbReference>
<comment type="caution">
    <text evidence="10">The sequence shown here is derived from an EMBL/GenBank/DDBJ whole genome shotgun (WGS) entry which is preliminary data.</text>
</comment>
<protein>
    <recommendedName>
        <fullName evidence="12">Response regulator transcription factor</fullName>
    </recommendedName>
</protein>
<organism evidence="10 11">
    <name type="scientific">Deinococcus sedimenti</name>
    <dbReference type="NCBI Taxonomy" id="1867090"/>
    <lineage>
        <taxon>Bacteria</taxon>
        <taxon>Thermotogati</taxon>
        <taxon>Deinococcota</taxon>
        <taxon>Deinococci</taxon>
        <taxon>Deinococcales</taxon>
        <taxon>Deinococcaceae</taxon>
        <taxon>Deinococcus</taxon>
    </lineage>
</organism>
<dbReference type="Pfam" id="PF00072">
    <property type="entry name" value="Response_reg"/>
    <property type="match status" value="1"/>
</dbReference>
<dbReference type="InterPro" id="IPR036388">
    <property type="entry name" value="WH-like_DNA-bd_sf"/>
</dbReference>
<dbReference type="PANTHER" id="PTHR48111">
    <property type="entry name" value="REGULATOR OF RPOS"/>
    <property type="match status" value="1"/>
</dbReference>
<dbReference type="Gene3D" id="1.10.10.10">
    <property type="entry name" value="Winged helix-like DNA-binding domain superfamily/Winged helix DNA-binding domain"/>
    <property type="match status" value="1"/>
</dbReference>
<dbReference type="InterPro" id="IPR001789">
    <property type="entry name" value="Sig_transdc_resp-reg_receiver"/>
</dbReference>
<dbReference type="CDD" id="cd00383">
    <property type="entry name" value="trans_reg_C"/>
    <property type="match status" value="1"/>
</dbReference>
<sequence length="235" mass="25756">MPTRLLILDEDPAVQAALRRLTSHGYLVAVATTAREGWQQLTEHPPSLILMNTRLPDRDGLDFLKQLHLERPIHPPVILLTGNGDLQLKLAFMDAGAVDYVVRPCAWRELLARMRVQVRTAPGATPIYHGPLALLPAARACQVGAEEVPLSETEYRLLEHLTANSGQRLSRQDLLDACWPSGHAPQLTTLNSHLARLRSKLRQAAGGTDLIHAPYGSGVVLEVPTSLNIPEPILA</sequence>
<evidence type="ECO:0000256" key="6">
    <source>
        <dbReference type="PROSITE-ProRule" id="PRU00169"/>
    </source>
</evidence>
<dbReference type="InterPro" id="IPR016032">
    <property type="entry name" value="Sig_transdc_resp-reg_C-effctor"/>
</dbReference>
<dbReference type="SUPFAM" id="SSF52172">
    <property type="entry name" value="CheY-like"/>
    <property type="match status" value="1"/>
</dbReference>
<dbReference type="SMART" id="SM00862">
    <property type="entry name" value="Trans_reg_C"/>
    <property type="match status" value="1"/>
</dbReference>
<gene>
    <name evidence="10" type="ORF">GCM10008960_09100</name>
</gene>
<dbReference type="PROSITE" id="PS51755">
    <property type="entry name" value="OMPR_PHOB"/>
    <property type="match status" value="1"/>
</dbReference>
<evidence type="ECO:0000313" key="11">
    <source>
        <dbReference type="Proteomes" id="UP000644548"/>
    </source>
</evidence>
<dbReference type="RefSeq" id="WP_189071910.1">
    <property type="nucleotide sequence ID" value="NZ_BMQN01000001.1"/>
</dbReference>
<evidence type="ECO:0000256" key="4">
    <source>
        <dbReference type="ARBA" id="ARBA00023125"/>
    </source>
</evidence>
<evidence type="ECO:0000259" key="8">
    <source>
        <dbReference type="PROSITE" id="PS50110"/>
    </source>
</evidence>
<evidence type="ECO:0000313" key="10">
    <source>
        <dbReference type="EMBL" id="GGR84239.1"/>
    </source>
</evidence>
<reference evidence="11" key="1">
    <citation type="journal article" date="2019" name="Int. J. Syst. Evol. Microbiol.">
        <title>The Global Catalogue of Microorganisms (GCM) 10K type strain sequencing project: providing services to taxonomists for standard genome sequencing and annotation.</title>
        <authorList>
            <consortium name="The Broad Institute Genomics Platform"/>
            <consortium name="The Broad Institute Genome Sequencing Center for Infectious Disease"/>
            <person name="Wu L."/>
            <person name="Ma J."/>
        </authorList>
    </citation>
    <scope>NUCLEOTIDE SEQUENCE [LARGE SCALE GENOMIC DNA]</scope>
    <source>
        <strain evidence="11">JCM 31405</strain>
    </source>
</reference>
<proteinExistence type="predicted"/>
<name>A0ABQ2S354_9DEIO</name>
<dbReference type="Proteomes" id="UP000644548">
    <property type="component" value="Unassembled WGS sequence"/>
</dbReference>
<keyword evidence="1" id="KW-0597">Phosphoprotein</keyword>
<evidence type="ECO:0000256" key="2">
    <source>
        <dbReference type="ARBA" id="ARBA00023012"/>
    </source>
</evidence>
<dbReference type="Pfam" id="PF00486">
    <property type="entry name" value="Trans_reg_C"/>
    <property type="match status" value="1"/>
</dbReference>
<dbReference type="SMART" id="SM00448">
    <property type="entry name" value="REC"/>
    <property type="match status" value="1"/>
</dbReference>
<dbReference type="PROSITE" id="PS50110">
    <property type="entry name" value="RESPONSE_REGULATORY"/>
    <property type="match status" value="1"/>
</dbReference>
<evidence type="ECO:0000256" key="5">
    <source>
        <dbReference type="ARBA" id="ARBA00023163"/>
    </source>
</evidence>
<dbReference type="PANTHER" id="PTHR48111:SF1">
    <property type="entry name" value="TWO-COMPONENT RESPONSE REGULATOR ORR33"/>
    <property type="match status" value="1"/>
</dbReference>
<feature type="domain" description="Response regulatory" evidence="8">
    <location>
        <begin position="4"/>
        <end position="118"/>
    </location>
</feature>
<feature type="DNA-binding region" description="OmpR/PhoB-type" evidence="7">
    <location>
        <begin position="124"/>
        <end position="223"/>
    </location>
</feature>
<keyword evidence="4 7" id="KW-0238">DNA-binding</keyword>
<comment type="caution">
    <text evidence="6">Lacks conserved residue(s) required for the propagation of feature annotation.</text>
</comment>
<keyword evidence="5" id="KW-0804">Transcription</keyword>
<accession>A0ABQ2S354</accession>
<dbReference type="EMBL" id="BMQN01000001">
    <property type="protein sequence ID" value="GGR84239.1"/>
    <property type="molecule type" value="Genomic_DNA"/>
</dbReference>
<evidence type="ECO:0000256" key="1">
    <source>
        <dbReference type="ARBA" id="ARBA00022553"/>
    </source>
</evidence>
<dbReference type="InterPro" id="IPR039420">
    <property type="entry name" value="WalR-like"/>
</dbReference>
<evidence type="ECO:0000256" key="3">
    <source>
        <dbReference type="ARBA" id="ARBA00023015"/>
    </source>
</evidence>
<keyword evidence="2" id="KW-0902">Two-component regulatory system</keyword>
<evidence type="ECO:0008006" key="12">
    <source>
        <dbReference type="Google" id="ProtNLM"/>
    </source>
</evidence>
<keyword evidence="3" id="KW-0805">Transcription regulation</keyword>
<feature type="domain" description="OmpR/PhoB-type" evidence="9">
    <location>
        <begin position="124"/>
        <end position="223"/>
    </location>
</feature>
<dbReference type="CDD" id="cd00156">
    <property type="entry name" value="REC"/>
    <property type="match status" value="1"/>
</dbReference>
<evidence type="ECO:0000259" key="9">
    <source>
        <dbReference type="PROSITE" id="PS51755"/>
    </source>
</evidence>
<dbReference type="SUPFAM" id="SSF46894">
    <property type="entry name" value="C-terminal effector domain of the bipartite response regulators"/>
    <property type="match status" value="1"/>
</dbReference>
<dbReference type="Gene3D" id="3.40.50.2300">
    <property type="match status" value="1"/>
</dbReference>
<dbReference type="InterPro" id="IPR011006">
    <property type="entry name" value="CheY-like_superfamily"/>
</dbReference>